<comment type="caution">
    <text evidence="4">Lacks conserved residue(s) required for the propagation of feature annotation.</text>
</comment>
<dbReference type="EMBL" id="CAIX01000176">
    <property type="protein sequence ID" value="CCI47583.1"/>
    <property type="molecule type" value="Genomic_DNA"/>
</dbReference>
<proteinExistence type="inferred from homology"/>
<dbReference type="InterPro" id="IPR035979">
    <property type="entry name" value="RBD_domain_sf"/>
</dbReference>
<keyword evidence="2 4" id="KW-0808">Transferase</keyword>
<dbReference type="InterPro" id="IPR045850">
    <property type="entry name" value="TRM2_met"/>
</dbReference>
<gene>
    <name evidence="6" type="ORF">BN9_085900</name>
</gene>
<dbReference type="Gene3D" id="3.40.50.150">
    <property type="entry name" value="Vaccinia Virus protein VP39"/>
    <property type="match status" value="1"/>
</dbReference>
<dbReference type="InterPro" id="IPR012677">
    <property type="entry name" value="Nucleotide-bd_a/b_plait_sf"/>
</dbReference>
<dbReference type="PROSITE" id="PS51687">
    <property type="entry name" value="SAM_MT_RNA_M5U"/>
    <property type="match status" value="1"/>
</dbReference>
<organism evidence="6 7">
    <name type="scientific">Albugo candida</name>
    <dbReference type="NCBI Taxonomy" id="65357"/>
    <lineage>
        <taxon>Eukaryota</taxon>
        <taxon>Sar</taxon>
        <taxon>Stramenopiles</taxon>
        <taxon>Oomycota</taxon>
        <taxon>Peronosporomycetes</taxon>
        <taxon>Albuginales</taxon>
        <taxon>Albuginaceae</taxon>
        <taxon>Albugo</taxon>
    </lineage>
</organism>
<dbReference type="SUPFAM" id="SSF54928">
    <property type="entry name" value="RNA-binding domain, RBD"/>
    <property type="match status" value="1"/>
</dbReference>
<dbReference type="Gene3D" id="3.30.70.330">
    <property type="match status" value="1"/>
</dbReference>
<dbReference type="InParanoid" id="A0A024GML1"/>
<name>A0A024GML1_9STRA</name>
<feature type="region of interest" description="Disordered" evidence="5">
    <location>
        <begin position="155"/>
        <end position="184"/>
    </location>
</feature>
<dbReference type="AlphaFoldDB" id="A0A024GML1"/>
<dbReference type="GO" id="GO:0003723">
    <property type="term" value="F:RNA binding"/>
    <property type="evidence" value="ECO:0007669"/>
    <property type="project" value="TreeGrafter"/>
</dbReference>
<evidence type="ECO:0000256" key="2">
    <source>
        <dbReference type="ARBA" id="ARBA00022679"/>
    </source>
</evidence>
<dbReference type="PANTHER" id="PTHR45904">
    <property type="entry name" value="TRNA (URACIL-5-)-METHYLTRANSFERASE"/>
    <property type="match status" value="1"/>
</dbReference>
<dbReference type="GO" id="GO:0008173">
    <property type="term" value="F:RNA methyltransferase activity"/>
    <property type="evidence" value="ECO:0007669"/>
    <property type="project" value="InterPro"/>
</dbReference>
<feature type="binding site" evidence="4">
    <location>
        <position position="601"/>
    </location>
    <ligand>
        <name>S-adenosyl-L-methionine</name>
        <dbReference type="ChEBI" id="CHEBI:59789"/>
    </ligand>
</feature>
<dbReference type="SUPFAM" id="SSF53335">
    <property type="entry name" value="S-adenosyl-L-methionine-dependent methyltransferases"/>
    <property type="match status" value="1"/>
</dbReference>
<comment type="caution">
    <text evidence="6">The sequence shown here is derived from an EMBL/GenBank/DDBJ whole genome shotgun (WGS) entry which is preliminary data.</text>
</comment>
<keyword evidence="1 4" id="KW-0489">Methyltransferase</keyword>
<dbReference type="Gene3D" id="2.40.50.1070">
    <property type="match status" value="1"/>
</dbReference>
<accession>A0A024GML1</accession>
<feature type="binding site" evidence="4">
    <location>
        <position position="651"/>
    </location>
    <ligand>
        <name>S-adenosyl-L-methionine</name>
        <dbReference type="ChEBI" id="CHEBI:59789"/>
    </ligand>
</feature>
<dbReference type="GO" id="GO:0006396">
    <property type="term" value="P:RNA processing"/>
    <property type="evidence" value="ECO:0007669"/>
    <property type="project" value="InterPro"/>
</dbReference>
<dbReference type="GO" id="GO:0032259">
    <property type="term" value="P:methylation"/>
    <property type="evidence" value="ECO:0007669"/>
    <property type="project" value="UniProtKB-KW"/>
</dbReference>
<feature type="region of interest" description="Disordered" evidence="5">
    <location>
        <begin position="85"/>
        <end position="117"/>
    </location>
</feature>
<dbReference type="PANTHER" id="PTHR45904:SF2">
    <property type="entry name" value="TRNA (URACIL-5-)-METHYLTRANSFERASE HOMOLOG A"/>
    <property type="match status" value="1"/>
</dbReference>
<feature type="active site" description="Nucleophile" evidence="4">
    <location>
        <position position="732"/>
    </location>
</feature>
<evidence type="ECO:0000313" key="6">
    <source>
        <dbReference type="EMBL" id="CCI47583.1"/>
    </source>
</evidence>
<evidence type="ECO:0000256" key="5">
    <source>
        <dbReference type="SAM" id="MobiDB-lite"/>
    </source>
</evidence>
<dbReference type="Pfam" id="PF05958">
    <property type="entry name" value="tRNA_U5-meth_tr"/>
    <property type="match status" value="1"/>
</dbReference>
<dbReference type="OrthoDB" id="10250660at2759"/>
<feature type="binding site" evidence="4">
    <location>
        <position position="704"/>
    </location>
    <ligand>
        <name>S-adenosyl-L-methionine</name>
        <dbReference type="ChEBI" id="CHEBI:59789"/>
    </ligand>
</feature>
<evidence type="ECO:0000256" key="3">
    <source>
        <dbReference type="ARBA" id="ARBA00022691"/>
    </source>
</evidence>
<feature type="compositionally biased region" description="Basic residues" evidence="5">
    <location>
        <begin position="85"/>
        <end position="94"/>
    </location>
</feature>
<evidence type="ECO:0008006" key="8">
    <source>
        <dbReference type="Google" id="ProtNLM"/>
    </source>
</evidence>
<comment type="similarity">
    <text evidence="4">Belongs to the class I-like SAM-binding methyltransferase superfamily. RNA M5U methyltransferase family.</text>
</comment>
<evidence type="ECO:0000256" key="4">
    <source>
        <dbReference type="PROSITE-ProRule" id="PRU01024"/>
    </source>
</evidence>
<evidence type="ECO:0000313" key="7">
    <source>
        <dbReference type="Proteomes" id="UP000053237"/>
    </source>
</evidence>
<keyword evidence="7" id="KW-1185">Reference proteome</keyword>
<dbReference type="CDD" id="cd02440">
    <property type="entry name" value="AdoMet_MTases"/>
    <property type="match status" value="1"/>
</dbReference>
<keyword evidence="3 4" id="KW-0949">S-adenosyl-L-methionine</keyword>
<sequence length="787" mass="88256">MSDDDDLKLIVLNFGKWKEAKCMEDLLKENQIDYSKVKKVRHQSYGFILFESEETKEQAVSKLQALKWKDKLLEVKAVLPKRSLKPLKKRKKGTKDKEPDDPLDATQAEPEQAMDASDAVTPWVKIPYQDQLEKKNTLLKRALIKMVRHNRKEYTKKEKRAFVQQQKRNKSEKNSNCAKQENTDARKSSSLPLWLDSHGLFYFVRDGKIFTSNAAQPSACSNWAYLIETDGITSIVSFGSQLIAAKSDGSIYILDQKWQKSEWKHLCVAPSTSKIVSLASCRDDLYCCTESGTIYWRKGSDAHDPKSWEQLAQLSDSALITISNGFLIACVCPHDLNECKWYRAEANPSQSAQSEFQSYDVKVTDVVLGLTSHDANLIILTENSLMYVNFDGKVCNTFDTDIPNALSIESFAIHKGLCCPFESIQASPETEGYRNKCEFTIGCDEEGHPCVGFRLGLFKNGSVTVSKPGNCINVSPIMKRVCKVVQDMVILSEFPIFNVESREGVWKQLTVRHSARTQQLMVIFQLDLSSLDDSQQTTLQKFIIDKLVGALDVTSVYMQAYQGRSDSSDRNEALKLLRGNPFITEKLFDLDFNISPEAFFQVNTNAAEILYAKVREMIKVDKNTLLYDVCCGTGTIGLCCAKDAGEIIGIEMCKAATEDAKRNAILNHIDNISFVNGKAEEVMKDILQTTQQDAQINAVTVVVDPPRAGLHFKVLRALRACSPVRRIVYVSCNPTQSLIQDSSMLCGPKTSALVGEAFRPVRAAAVDMFPHTPHCEMVVVFERGSSQ</sequence>
<protein>
    <recommendedName>
        <fullName evidence="8">RRM domain-containing protein</fullName>
    </recommendedName>
</protein>
<dbReference type="InterPro" id="IPR010280">
    <property type="entry name" value="U5_MeTrfase_fam"/>
</dbReference>
<reference evidence="6 7" key="1">
    <citation type="submission" date="2012-05" db="EMBL/GenBank/DDBJ databases">
        <title>Recombination and specialization in a pathogen metapopulation.</title>
        <authorList>
            <person name="Gardiner A."/>
            <person name="Kemen E."/>
            <person name="Schultz-Larsen T."/>
            <person name="MacLean D."/>
            <person name="Van Oosterhout C."/>
            <person name="Jones J.D.G."/>
        </authorList>
    </citation>
    <scope>NUCLEOTIDE SEQUENCE [LARGE SCALE GENOMIC DNA]</scope>
    <source>
        <strain evidence="6 7">Ac Nc2</strain>
    </source>
</reference>
<dbReference type="Proteomes" id="UP000053237">
    <property type="component" value="Unassembled WGS sequence"/>
</dbReference>
<dbReference type="InterPro" id="IPR029063">
    <property type="entry name" value="SAM-dependent_MTases_sf"/>
</dbReference>
<dbReference type="NCBIfam" id="TIGR00479">
    <property type="entry name" value="rumA"/>
    <property type="match status" value="1"/>
</dbReference>
<evidence type="ECO:0000256" key="1">
    <source>
        <dbReference type="ARBA" id="ARBA00022603"/>
    </source>
</evidence>
<dbReference type="STRING" id="65357.A0A024GML1"/>